<keyword evidence="3" id="KW-1185">Reference proteome</keyword>
<evidence type="ECO:0000256" key="1">
    <source>
        <dbReference type="SAM" id="MobiDB-lite"/>
    </source>
</evidence>
<accession>A0A915HW78</accession>
<protein>
    <submittedName>
        <fullName evidence="4">MADF domain-containing protein</fullName>
    </submittedName>
</protein>
<dbReference type="AlphaFoldDB" id="A0A915HW78"/>
<dbReference type="Proteomes" id="UP000887565">
    <property type="component" value="Unplaced"/>
</dbReference>
<dbReference type="GO" id="GO:0005634">
    <property type="term" value="C:nucleus"/>
    <property type="evidence" value="ECO:0007669"/>
    <property type="project" value="TreeGrafter"/>
</dbReference>
<dbReference type="Pfam" id="PF10545">
    <property type="entry name" value="MADF_DNA_bdg"/>
    <property type="match status" value="1"/>
</dbReference>
<proteinExistence type="predicted"/>
<evidence type="ECO:0000313" key="4">
    <source>
        <dbReference type="WBParaSite" id="nRc.2.0.1.t06050-RA"/>
    </source>
</evidence>
<dbReference type="GO" id="GO:0006357">
    <property type="term" value="P:regulation of transcription by RNA polymerase II"/>
    <property type="evidence" value="ECO:0007669"/>
    <property type="project" value="TreeGrafter"/>
</dbReference>
<reference evidence="4" key="1">
    <citation type="submission" date="2022-11" db="UniProtKB">
        <authorList>
            <consortium name="WormBaseParasite"/>
        </authorList>
    </citation>
    <scope>IDENTIFICATION</scope>
</reference>
<dbReference type="PANTHER" id="PTHR12243:SF64">
    <property type="entry name" value="DORSAL INTERACTING PROTEIN 3-RELATED"/>
    <property type="match status" value="1"/>
</dbReference>
<dbReference type="GO" id="GO:0005667">
    <property type="term" value="C:transcription regulator complex"/>
    <property type="evidence" value="ECO:0007669"/>
    <property type="project" value="TreeGrafter"/>
</dbReference>
<dbReference type="InterPro" id="IPR006578">
    <property type="entry name" value="MADF-dom"/>
</dbReference>
<name>A0A915HW78_ROMCU</name>
<evidence type="ECO:0000313" key="3">
    <source>
        <dbReference type="Proteomes" id="UP000887565"/>
    </source>
</evidence>
<dbReference type="InterPro" id="IPR039353">
    <property type="entry name" value="TF_Adf1"/>
</dbReference>
<sequence length="430" mass="48768">MAAEKPREAGIVMKFAAGKTEDDDDTLLLSVAAAKADATTTRESASASAAVAAIDEELNSGDDQDDDEEELTTSALPPSSDELSNDHVALFNYNLIEQVRDHPNLWNTKHPHYADYGRAIDAWEEIGRHVSQTPQECKRYFKYLRDHYVKLVRRKFELKLEGKECESGKPWQHYDQMAFLNSTIKFRRANMVGVGYVGGSEFSVRNDRDELNADSGKIGVLRPKSANEKEKRKHARKRSMTKNLEGDYLNELYLKLLNPSDARGSTPPEKNSSSEIVCQVESSTSNDYLGRLVEDTIKNLHPSLQVKGRLSIKKLLCELEEKSLRIYEQQRQHQLQEQPSPKVNKRRKMYNHVSNEKPSTSNSKEISNGYRSRAVHSHNSQMSHLLHNTTNVVIEQSVNSQNGFMVPVKNDSLIDEKDQLYAVSFLNNTN</sequence>
<dbReference type="WBParaSite" id="nRc.2.0.1.t06050-RA">
    <property type="protein sequence ID" value="nRc.2.0.1.t06050-RA"/>
    <property type="gene ID" value="nRc.2.0.1.g06050"/>
</dbReference>
<dbReference type="PANTHER" id="PTHR12243">
    <property type="entry name" value="MADF DOMAIN TRANSCRIPTION FACTOR"/>
    <property type="match status" value="1"/>
</dbReference>
<organism evidence="3 4">
    <name type="scientific">Romanomermis culicivorax</name>
    <name type="common">Nematode worm</name>
    <dbReference type="NCBI Taxonomy" id="13658"/>
    <lineage>
        <taxon>Eukaryota</taxon>
        <taxon>Metazoa</taxon>
        <taxon>Ecdysozoa</taxon>
        <taxon>Nematoda</taxon>
        <taxon>Enoplea</taxon>
        <taxon>Dorylaimia</taxon>
        <taxon>Mermithida</taxon>
        <taxon>Mermithoidea</taxon>
        <taxon>Mermithidae</taxon>
        <taxon>Romanomermis</taxon>
    </lineage>
</organism>
<feature type="domain" description="MADF" evidence="2">
    <location>
        <begin position="94"/>
        <end position="185"/>
    </location>
</feature>
<feature type="region of interest" description="Disordered" evidence="1">
    <location>
        <begin position="54"/>
        <end position="83"/>
    </location>
</feature>
<dbReference type="SMART" id="SM00595">
    <property type="entry name" value="MADF"/>
    <property type="match status" value="1"/>
</dbReference>
<feature type="compositionally biased region" description="Acidic residues" evidence="1">
    <location>
        <begin position="54"/>
        <end position="71"/>
    </location>
</feature>
<evidence type="ECO:0000259" key="2">
    <source>
        <dbReference type="PROSITE" id="PS51029"/>
    </source>
</evidence>
<dbReference type="PROSITE" id="PS51029">
    <property type="entry name" value="MADF"/>
    <property type="match status" value="1"/>
</dbReference>